<keyword evidence="5" id="KW-0963">Cytoplasm</keyword>
<dbReference type="PANTHER" id="PTHR47219">
    <property type="entry name" value="RAB GTPASE-ACTIVATING PROTEIN 1-LIKE"/>
    <property type="match status" value="1"/>
</dbReference>
<dbReference type="OrthoDB" id="295078at2759"/>
<dbReference type="Proteomes" id="UP000000709">
    <property type="component" value="Unassembled WGS sequence"/>
</dbReference>
<evidence type="ECO:0000256" key="8">
    <source>
        <dbReference type="ARBA" id="ARBA00023054"/>
    </source>
</evidence>
<dbReference type="Gene3D" id="1.10.472.80">
    <property type="entry name" value="Ypt/Rab-GAP domain of gyp1p, domain 3"/>
    <property type="match status" value="1"/>
</dbReference>
<keyword evidence="2" id="KW-0813">Transport</keyword>
<keyword evidence="15" id="KW-1185">Reference proteome</keyword>
<dbReference type="SMART" id="SM00164">
    <property type="entry name" value="TBC"/>
    <property type="match status" value="1"/>
</dbReference>
<evidence type="ECO:0000256" key="4">
    <source>
        <dbReference type="ARBA" id="ARBA00022483"/>
    </source>
</evidence>
<keyword evidence="3" id="KW-0343">GTPase activation</keyword>
<dbReference type="SUPFAM" id="SSF47923">
    <property type="entry name" value="Ypt/Rab-GAP domain of gyp1p"/>
    <property type="match status" value="2"/>
</dbReference>
<dbReference type="eggNOG" id="KOG1102">
    <property type="taxonomic scope" value="Eukaryota"/>
</dbReference>
<protein>
    <recommendedName>
        <fullName evidence="10">GTPase-activating protein GYP5</fullName>
    </recommendedName>
</protein>
<dbReference type="GO" id="GO:0005737">
    <property type="term" value="C:cytoplasm"/>
    <property type="evidence" value="ECO:0007669"/>
    <property type="project" value="UniProtKB-SubCell"/>
</dbReference>
<dbReference type="FunCoup" id="G3ALT9">
    <property type="interactions" value="201"/>
</dbReference>
<evidence type="ECO:0000256" key="11">
    <source>
        <dbReference type="SAM" id="Coils"/>
    </source>
</evidence>
<evidence type="ECO:0000256" key="12">
    <source>
        <dbReference type="SAM" id="MobiDB-lite"/>
    </source>
</evidence>
<evidence type="ECO:0000256" key="5">
    <source>
        <dbReference type="ARBA" id="ARBA00022490"/>
    </source>
</evidence>
<dbReference type="GO" id="GO:0031267">
    <property type="term" value="F:small GTPase binding"/>
    <property type="evidence" value="ECO:0007669"/>
    <property type="project" value="TreeGrafter"/>
</dbReference>
<evidence type="ECO:0000256" key="6">
    <source>
        <dbReference type="ARBA" id="ARBA00022892"/>
    </source>
</evidence>
<feature type="domain" description="Rab-GAP TBC" evidence="13">
    <location>
        <begin position="3"/>
        <end position="185"/>
    </location>
</feature>
<dbReference type="HOGENOM" id="CLU_005350_11_3_1"/>
<dbReference type="STRING" id="619300.G3ALT9"/>
<keyword evidence="7" id="KW-0653">Protein transport</keyword>
<proteinExistence type="inferred from homology"/>
<feature type="region of interest" description="Disordered" evidence="12">
    <location>
        <begin position="235"/>
        <end position="260"/>
    </location>
</feature>
<evidence type="ECO:0000256" key="2">
    <source>
        <dbReference type="ARBA" id="ARBA00022448"/>
    </source>
</evidence>
<dbReference type="InterPro" id="IPR035969">
    <property type="entry name" value="Rab-GAP_TBC_sf"/>
</dbReference>
<feature type="coiled-coil region" evidence="11">
    <location>
        <begin position="309"/>
        <end position="378"/>
    </location>
</feature>
<evidence type="ECO:0000256" key="1">
    <source>
        <dbReference type="ARBA" id="ARBA00004496"/>
    </source>
</evidence>
<evidence type="ECO:0000313" key="14">
    <source>
        <dbReference type="EMBL" id="EGW32698.1"/>
    </source>
</evidence>
<keyword evidence="4" id="KW-0268">Exocytosis</keyword>
<reference evidence="14 15" key="1">
    <citation type="journal article" date="2011" name="Proc. Natl. Acad. Sci. U.S.A.">
        <title>Comparative genomics of xylose-fermenting fungi for enhanced biofuel production.</title>
        <authorList>
            <person name="Wohlbach D.J."/>
            <person name="Kuo A."/>
            <person name="Sato T.K."/>
            <person name="Potts K.M."/>
            <person name="Salamov A.A."/>
            <person name="LaButti K.M."/>
            <person name="Sun H."/>
            <person name="Clum A."/>
            <person name="Pangilinan J.L."/>
            <person name="Lindquist E.A."/>
            <person name="Lucas S."/>
            <person name="Lapidus A."/>
            <person name="Jin M."/>
            <person name="Gunawan C."/>
            <person name="Balan V."/>
            <person name="Dale B.E."/>
            <person name="Jeffries T.W."/>
            <person name="Zinkel R."/>
            <person name="Barry K.W."/>
            <person name="Grigoriev I.V."/>
            <person name="Gasch A.P."/>
        </authorList>
    </citation>
    <scope>NUCLEOTIDE SEQUENCE [LARGE SCALE GENOMIC DNA]</scope>
    <source>
        <strain evidence="15">NRRL Y-27907 / 11-Y1</strain>
    </source>
</reference>
<gene>
    <name evidence="14" type="ORF">SPAPADRAFT_60056</name>
</gene>
<dbReference type="InterPro" id="IPR050302">
    <property type="entry name" value="Rab_GAP_TBC_domain"/>
</dbReference>
<dbReference type="GO" id="GO:0006887">
    <property type="term" value="P:exocytosis"/>
    <property type="evidence" value="ECO:0007669"/>
    <property type="project" value="UniProtKB-KW"/>
</dbReference>
<keyword evidence="8 11" id="KW-0175">Coiled coil</keyword>
<dbReference type="PANTHER" id="PTHR47219:SF9">
    <property type="entry name" value="GTPASE ACTIVATING PROTEIN AND CENTROSOME-ASSOCIATED, ISOFORM B"/>
    <property type="match status" value="1"/>
</dbReference>
<dbReference type="PROSITE" id="PS50086">
    <property type="entry name" value="TBC_RABGAP"/>
    <property type="match status" value="1"/>
</dbReference>
<dbReference type="GO" id="GO:0030427">
    <property type="term" value="C:site of polarized growth"/>
    <property type="evidence" value="ECO:0007669"/>
    <property type="project" value="UniProtKB-ARBA"/>
</dbReference>
<evidence type="ECO:0000259" key="13">
    <source>
        <dbReference type="PROSITE" id="PS50086"/>
    </source>
</evidence>
<dbReference type="Pfam" id="PF23436">
    <property type="entry name" value="RabGap-TBC_2"/>
    <property type="match status" value="1"/>
</dbReference>
<dbReference type="GeneID" id="18873201"/>
<feature type="coiled-coil region" evidence="11">
    <location>
        <begin position="403"/>
        <end position="444"/>
    </location>
</feature>
<keyword evidence="6" id="KW-0931">ER-Golgi transport</keyword>
<evidence type="ECO:0000256" key="10">
    <source>
        <dbReference type="ARBA" id="ARBA00072088"/>
    </source>
</evidence>
<accession>G3ALT9</accession>
<dbReference type="Gene3D" id="1.10.8.270">
    <property type="entry name" value="putative rabgap domain of human tbc1 domain family member 14 like domains"/>
    <property type="match status" value="1"/>
</dbReference>
<sequence>MSGIPKEFRGIIWQLVSKSKNFQLEEFYLHLKSESSIHEKAIKRDLSRTSFFTNVEQVNKAQELFNVIKSYSLFDPDVGYTQGMIFIAIPLIMNMSEAECFSLLVTLMKEYRLRDLFCPEMKGLHLMLYEFDRLLESYSPVLYNHLVKQGIKSSMYASQWFLTFFAYKFPLDIVLRIYDIIVTQGMESILKFAVNLMLKNEASLLSLSFDNLLEFLKDKLFNIYVHEEFINFKDDSTKRSSGSRFSLLPSSKSSNSTTTTGSAIKGQYYKLDSLVQDSMKINLDPVELTKYENEFENIYNNEKSKVDDIKQIKLENGNLRHKIKELETNYAKLNMDHIEIVQEMVDLKVTLPDVINDNEDLTNSIEQLKCDIQALESKMSESPSTSTSDINSKALPVEIENNIQELLKVNAEETERAVNLEEELSTLLEEQNTLEQELKKYSKSGGWFSWGKKA</sequence>
<dbReference type="KEGG" id="spaa:SPAPADRAFT_60056"/>
<dbReference type="RefSeq" id="XP_007374213.1">
    <property type="nucleotide sequence ID" value="XM_007374151.1"/>
</dbReference>
<dbReference type="OMA" id="HESECFC"/>
<name>G3ALT9_SPAPN</name>
<dbReference type="GO" id="GO:0005096">
    <property type="term" value="F:GTPase activator activity"/>
    <property type="evidence" value="ECO:0007669"/>
    <property type="project" value="UniProtKB-KW"/>
</dbReference>
<evidence type="ECO:0000256" key="7">
    <source>
        <dbReference type="ARBA" id="ARBA00022927"/>
    </source>
</evidence>
<evidence type="ECO:0000256" key="9">
    <source>
        <dbReference type="ARBA" id="ARBA00061661"/>
    </source>
</evidence>
<dbReference type="AlphaFoldDB" id="G3ALT9"/>
<comment type="similarity">
    <text evidence="9">Belongs to the GYP5 family.</text>
</comment>
<dbReference type="FunFam" id="1.10.472.80:FF:000044">
    <property type="entry name" value="GTPase-activating protein GYP5"/>
    <property type="match status" value="1"/>
</dbReference>
<evidence type="ECO:0000256" key="3">
    <source>
        <dbReference type="ARBA" id="ARBA00022468"/>
    </source>
</evidence>
<dbReference type="EMBL" id="GL996501">
    <property type="protein sequence ID" value="EGW32698.1"/>
    <property type="molecule type" value="Genomic_DNA"/>
</dbReference>
<dbReference type="GO" id="GO:0015031">
    <property type="term" value="P:protein transport"/>
    <property type="evidence" value="ECO:0007669"/>
    <property type="project" value="UniProtKB-KW"/>
</dbReference>
<feature type="compositionally biased region" description="Low complexity" evidence="12">
    <location>
        <begin position="239"/>
        <end position="260"/>
    </location>
</feature>
<comment type="subcellular location">
    <subcellularLocation>
        <location evidence="1">Cytoplasm</location>
    </subcellularLocation>
</comment>
<evidence type="ECO:0000313" key="15">
    <source>
        <dbReference type="Proteomes" id="UP000000709"/>
    </source>
</evidence>
<organism evidence="15">
    <name type="scientific">Spathaspora passalidarum (strain NRRL Y-27907 / 11-Y1)</name>
    <dbReference type="NCBI Taxonomy" id="619300"/>
    <lineage>
        <taxon>Eukaryota</taxon>
        <taxon>Fungi</taxon>
        <taxon>Dikarya</taxon>
        <taxon>Ascomycota</taxon>
        <taxon>Saccharomycotina</taxon>
        <taxon>Pichiomycetes</taxon>
        <taxon>Debaryomycetaceae</taxon>
        <taxon>Spathaspora</taxon>
    </lineage>
</organism>
<dbReference type="InParanoid" id="G3ALT9"/>
<dbReference type="InterPro" id="IPR000195">
    <property type="entry name" value="Rab-GAP-TBC_dom"/>
</dbReference>